<feature type="transmembrane region" description="Helical" evidence="1">
    <location>
        <begin position="330"/>
        <end position="348"/>
    </location>
</feature>
<feature type="transmembrane region" description="Helical" evidence="1">
    <location>
        <begin position="114"/>
        <end position="147"/>
    </location>
</feature>
<feature type="transmembrane region" description="Helical" evidence="1">
    <location>
        <begin position="82"/>
        <end position="102"/>
    </location>
</feature>
<keyword evidence="3" id="KW-1185">Reference proteome</keyword>
<keyword evidence="1" id="KW-0472">Membrane</keyword>
<feature type="transmembrane region" description="Helical" evidence="1">
    <location>
        <begin position="248"/>
        <end position="273"/>
    </location>
</feature>
<name>A0A344TNW3_9BACT</name>
<dbReference type="EMBL" id="CP030850">
    <property type="protein sequence ID" value="AXE20334.1"/>
    <property type="molecule type" value="Genomic_DNA"/>
</dbReference>
<feature type="transmembrane region" description="Helical" evidence="1">
    <location>
        <begin position="285"/>
        <end position="302"/>
    </location>
</feature>
<protein>
    <recommendedName>
        <fullName evidence="4">Glycosyltransferase RgtA/B/C/D-like domain-containing protein</fullName>
    </recommendedName>
</protein>
<dbReference type="Proteomes" id="UP000251993">
    <property type="component" value="Chromosome"/>
</dbReference>
<feature type="transmembrane region" description="Helical" evidence="1">
    <location>
        <begin position="12"/>
        <end position="29"/>
    </location>
</feature>
<keyword evidence="1" id="KW-0812">Transmembrane</keyword>
<organism evidence="2 3">
    <name type="scientific">Runella rosea</name>
    <dbReference type="NCBI Taxonomy" id="2259595"/>
    <lineage>
        <taxon>Bacteria</taxon>
        <taxon>Pseudomonadati</taxon>
        <taxon>Bacteroidota</taxon>
        <taxon>Cytophagia</taxon>
        <taxon>Cytophagales</taxon>
        <taxon>Spirosomataceae</taxon>
        <taxon>Runella</taxon>
    </lineage>
</organism>
<dbReference type="AlphaFoldDB" id="A0A344TNW3"/>
<evidence type="ECO:0000256" key="1">
    <source>
        <dbReference type="SAM" id="Phobius"/>
    </source>
</evidence>
<evidence type="ECO:0000313" key="3">
    <source>
        <dbReference type="Proteomes" id="UP000251993"/>
    </source>
</evidence>
<feature type="transmembrane region" description="Helical" evidence="1">
    <location>
        <begin position="308"/>
        <end position="325"/>
    </location>
</feature>
<reference evidence="2 3" key="1">
    <citation type="submission" date="2018-07" db="EMBL/GenBank/DDBJ databases">
        <title>Genome sequencing of Runella.</title>
        <authorList>
            <person name="Baek M.-G."/>
            <person name="Yi H."/>
        </authorList>
    </citation>
    <scope>NUCLEOTIDE SEQUENCE [LARGE SCALE GENOMIC DNA]</scope>
    <source>
        <strain evidence="2 3">HYN0085</strain>
    </source>
</reference>
<accession>A0A344TNW3</accession>
<feature type="transmembrane region" description="Helical" evidence="1">
    <location>
        <begin position="167"/>
        <end position="194"/>
    </location>
</feature>
<evidence type="ECO:0000313" key="2">
    <source>
        <dbReference type="EMBL" id="AXE20334.1"/>
    </source>
</evidence>
<feature type="transmembrane region" description="Helical" evidence="1">
    <location>
        <begin position="206"/>
        <end position="226"/>
    </location>
</feature>
<dbReference type="RefSeq" id="WP_114069097.1">
    <property type="nucleotide sequence ID" value="NZ_CP030850.1"/>
</dbReference>
<sequence>MLSFFRVNAPYQILSLIIVLVMFQFPFYINAPDLLVSELQWMLVGEKMGQGFMLYRDVWDNLSPLSAAAYWGIDELFGRSPAAHRSIANILILLQAIYFNYISNQRQLFTERNYVPGVLYLLFINVSFDCSILSPVLMATTFILLAFGTLIRQMQREGVTDEVFELGFYLSVATLFYLPMGLFLLWAFFSMLLYTGANFRQHTLALFGYIFPIALSALFFFFRGALDDLSQNLLTSAFEARRYNLQDFLGVIGTMGGAFLVGGLGFFQTIGYPRFINYQGRCQQIMGLWVITALLSIGLMPFIAPMQFIIFIPPVAFFAVNFFMLMKRRWLAEVLFMVVFLTTLFFRYQASFLAHPITLNSSARLDNLKIKSTLLPAPIRQQKVLVIGEDEGEYRDNYPATAYINWELARNDFENLDSYESVISIFDNFTADPPTYVIDKANLMPCLFKRLPELGKRYHSTQWKGIYQLNVQPKVSNGDKR</sequence>
<dbReference type="KEGG" id="run:DR864_22605"/>
<keyword evidence="1" id="KW-1133">Transmembrane helix</keyword>
<proteinExistence type="predicted"/>
<evidence type="ECO:0008006" key="4">
    <source>
        <dbReference type="Google" id="ProtNLM"/>
    </source>
</evidence>
<gene>
    <name evidence="2" type="ORF">DR864_22605</name>
</gene>
<dbReference type="OrthoDB" id="981402at2"/>